<dbReference type="GO" id="GO:0097176">
    <property type="term" value="P:epoxide metabolic process"/>
    <property type="evidence" value="ECO:0007669"/>
    <property type="project" value="TreeGrafter"/>
</dbReference>
<evidence type="ECO:0000259" key="8">
    <source>
        <dbReference type="Pfam" id="PF06441"/>
    </source>
</evidence>
<feature type="active site" description="Proton acceptor" evidence="7">
    <location>
        <position position="429"/>
    </location>
</feature>
<evidence type="ECO:0000256" key="1">
    <source>
        <dbReference type="ARBA" id="ARBA00000221"/>
    </source>
</evidence>
<keyword evidence="6" id="KW-0472">Membrane</keyword>
<evidence type="ECO:0000256" key="4">
    <source>
        <dbReference type="ARBA" id="ARBA00022797"/>
    </source>
</evidence>
<dbReference type="PIRSF" id="PIRSF001112">
    <property type="entry name" value="Epoxide_hydrolase"/>
    <property type="match status" value="1"/>
</dbReference>
<evidence type="ECO:0000256" key="7">
    <source>
        <dbReference type="PIRSR" id="PIRSR001112-1"/>
    </source>
</evidence>
<feature type="active site" description="Nucleophile" evidence="7">
    <location>
        <position position="223"/>
    </location>
</feature>
<dbReference type="InterPro" id="IPR016292">
    <property type="entry name" value="Epoxide_hydrolase"/>
</dbReference>
<dbReference type="GeneID" id="102787086"/>
<reference evidence="9" key="2">
    <citation type="submission" date="2025-09" db="UniProtKB">
        <authorList>
            <consortium name="Ensembl"/>
        </authorList>
    </citation>
    <scope>IDENTIFICATION</scope>
</reference>
<evidence type="ECO:0000313" key="10">
    <source>
        <dbReference type="Proteomes" id="UP000261580"/>
    </source>
</evidence>
<evidence type="ECO:0000313" key="9">
    <source>
        <dbReference type="Ensembl" id="ENSNBRP00000013972.1"/>
    </source>
</evidence>
<accession>A0A3Q4HBC9</accession>
<comment type="catalytic activity">
    <reaction evidence="1 6">
        <text>1-(4-methoxyphenyl)-N-methyl-N-[(3-methyloxetan-3-yl)methyl]methanamine + H2O = 2-{[(4-methoxybenzyl)(methyl)amino]methyl}-2-methylpropane-1,3-diol</text>
        <dbReference type="Rhea" id="RHEA:55764"/>
        <dbReference type="ChEBI" id="CHEBI:15377"/>
        <dbReference type="ChEBI" id="CHEBI:139161"/>
        <dbReference type="ChEBI" id="CHEBI:139164"/>
        <dbReference type="EC" id="3.3.2.9"/>
    </reaction>
</comment>
<dbReference type="InterPro" id="IPR029058">
    <property type="entry name" value="AB_hydrolase_fold"/>
</dbReference>
<evidence type="ECO:0000256" key="5">
    <source>
        <dbReference type="ARBA" id="ARBA00022801"/>
    </source>
</evidence>
<feature type="domain" description="Epoxide hydrolase N-terminal" evidence="8">
    <location>
        <begin position="48"/>
        <end position="157"/>
    </location>
</feature>
<keyword evidence="4 6" id="KW-0058">Aromatic hydrocarbons catabolism</keyword>
<dbReference type="STRING" id="32507.ENSNBRP00000013972"/>
<dbReference type="Proteomes" id="UP000261580">
    <property type="component" value="Unassembled WGS sequence"/>
</dbReference>
<dbReference type="PANTHER" id="PTHR21661">
    <property type="entry name" value="EPOXIDE HYDROLASE 1-RELATED"/>
    <property type="match status" value="1"/>
</dbReference>
<dbReference type="OMA" id="WVKQKYH"/>
<dbReference type="EC" id="3.3.2.9" evidence="6"/>
<comment type="similarity">
    <text evidence="3 6">Belongs to the peptidase S33 family.</text>
</comment>
<dbReference type="InterPro" id="IPR010497">
    <property type="entry name" value="Epoxide_hydro_N"/>
</dbReference>
<organism evidence="9 10">
    <name type="scientific">Neolamprologus brichardi</name>
    <name type="common">Fairy cichlid</name>
    <name type="synonym">Lamprologus brichardi</name>
    <dbReference type="NCBI Taxonomy" id="32507"/>
    <lineage>
        <taxon>Eukaryota</taxon>
        <taxon>Metazoa</taxon>
        <taxon>Chordata</taxon>
        <taxon>Craniata</taxon>
        <taxon>Vertebrata</taxon>
        <taxon>Euteleostomi</taxon>
        <taxon>Actinopterygii</taxon>
        <taxon>Neopterygii</taxon>
        <taxon>Teleostei</taxon>
        <taxon>Neoteleostei</taxon>
        <taxon>Acanthomorphata</taxon>
        <taxon>Ovalentaria</taxon>
        <taxon>Cichlomorphae</taxon>
        <taxon>Cichliformes</taxon>
        <taxon>Cichlidae</taxon>
        <taxon>African cichlids</taxon>
        <taxon>Pseudocrenilabrinae</taxon>
        <taxon>Lamprologini</taxon>
        <taxon>Neolamprologus</taxon>
    </lineage>
</organism>
<evidence type="ECO:0000256" key="3">
    <source>
        <dbReference type="ARBA" id="ARBA00010088"/>
    </source>
</evidence>
<protein>
    <recommendedName>
        <fullName evidence="6">Epoxide hydrolase</fullName>
        <ecNumber evidence="6">3.3.2.9</ecNumber>
    </recommendedName>
</protein>
<dbReference type="Ensembl" id="ENSNBRT00000014353.1">
    <property type="protein sequence ID" value="ENSNBRP00000013972.1"/>
    <property type="gene ID" value="ENSNBRG00000010787.1"/>
</dbReference>
<comment type="subcellular location">
    <subcellularLocation>
        <location evidence="6">Endoplasmic reticulum membrane</location>
    </subcellularLocation>
    <subcellularLocation>
        <location evidence="2">Microsome membrane</location>
        <topology evidence="2">Single-pass membrane protein</topology>
    </subcellularLocation>
</comment>
<proteinExistence type="inferred from homology"/>
<dbReference type="Gene3D" id="3.40.50.1820">
    <property type="entry name" value="alpha/beta hydrolase"/>
    <property type="match status" value="1"/>
</dbReference>
<dbReference type="Pfam" id="PF06441">
    <property type="entry name" value="EHN"/>
    <property type="match status" value="1"/>
</dbReference>
<dbReference type="Bgee" id="ENSNBRG00000010787">
    <property type="expression patterns" value="Expressed in liver and 9 other cell types or tissues"/>
</dbReference>
<dbReference type="GeneTree" id="ENSGT00390000002210"/>
<dbReference type="AlphaFoldDB" id="A0A3Q4HBC9"/>
<dbReference type="SUPFAM" id="SSF53474">
    <property type="entry name" value="alpha/beta-Hydrolases"/>
    <property type="match status" value="1"/>
</dbReference>
<dbReference type="GO" id="GO:0005789">
    <property type="term" value="C:endoplasmic reticulum membrane"/>
    <property type="evidence" value="ECO:0007669"/>
    <property type="project" value="UniProtKB-SubCell"/>
</dbReference>
<keyword evidence="6" id="KW-0256">Endoplasmic reticulum</keyword>
<dbReference type="CTD" id="2052"/>
<evidence type="ECO:0000256" key="2">
    <source>
        <dbReference type="ARBA" id="ARBA00004111"/>
    </source>
</evidence>
<dbReference type="PANTHER" id="PTHR21661:SF70">
    <property type="entry name" value="EPOXIDE HYDROLASE 1"/>
    <property type="match status" value="1"/>
</dbReference>
<dbReference type="InterPro" id="IPR000639">
    <property type="entry name" value="Epox_hydrolase-like"/>
</dbReference>
<feature type="active site" description="Proton donor" evidence="7">
    <location>
        <position position="373"/>
    </location>
</feature>
<comment type="catalytic activity">
    <reaction evidence="6">
        <text>cis-stilbene oxide + H2O = (1R,2R)-hydrobenzoin</text>
        <dbReference type="Rhea" id="RHEA:23900"/>
        <dbReference type="ChEBI" id="CHEBI:15377"/>
        <dbReference type="ChEBI" id="CHEBI:50004"/>
        <dbReference type="ChEBI" id="CHEBI:50014"/>
        <dbReference type="EC" id="3.3.2.9"/>
    </reaction>
</comment>
<sequence>MFTEVLLALVIGGLIYFLVQRSKNQVLTTEDGWWGSGAPRDAGEDDTIRSFRVTTSDQELEDLYRRIDLTRPFPSLEDSQFNYGFNSQYLQKVVSYWRNEFDWRKQVDKLNQYPHFKTKIEGIDIHYLHVKPKKVPEGTSAVPLIMVHGWPGSFYEFYGLIPLLTDLSNPHDLVFEVVCPSIPGYGFSEAPHKKGFDSVCAARIFHKLMKRLGFQQYYAHGGDWGWLVTTNMAQLEPKTVKGLHLNFAPPSKPGLSMALSMMLGRHFPKLFGFTDFDIQRLFPCMEKLVVEFIKETGYMHIQATKPDTVGRGLNDSPVGLAAYILEKFSTWTSHDFRNLDDGGLTRKFSLDDLLTNVMIYWTSGCIISSMRFYKENFGQGLDAPHAKIPVYVPTGFACFPNELMHTPKLWVKQKYRKLVTFTPMDRGGHFAAMEEPELMAEDIQKFTKIVEGKVKE</sequence>
<dbReference type="PRINTS" id="PR00412">
    <property type="entry name" value="EPOXHYDRLASE"/>
</dbReference>
<name>A0A3Q4HBC9_NEOBR</name>
<comment type="function">
    <text evidence="6">Biotransformation enzyme that catalyzes the hydrolysis of arene and aliphatic epoxides to less reactive and more water soluble dihydrodiols by the trans addition of water.</text>
</comment>
<reference evidence="9" key="1">
    <citation type="submission" date="2025-08" db="UniProtKB">
        <authorList>
            <consortium name="Ensembl"/>
        </authorList>
    </citation>
    <scope>IDENTIFICATION</scope>
</reference>
<keyword evidence="10" id="KW-1185">Reference proteome</keyword>
<dbReference type="RefSeq" id="XP_006796278.1">
    <property type="nucleotide sequence ID" value="XM_006796215.2"/>
</dbReference>
<dbReference type="OrthoDB" id="7130006at2759"/>
<evidence type="ECO:0000256" key="6">
    <source>
        <dbReference type="PIRNR" id="PIRNR001112"/>
    </source>
</evidence>
<keyword evidence="5 6" id="KW-0378">Hydrolase</keyword>
<dbReference type="GO" id="GO:0033961">
    <property type="term" value="F:cis-stilbene-oxide hydrolase activity"/>
    <property type="evidence" value="ECO:0007669"/>
    <property type="project" value="UniProtKB-UniRule"/>
</dbReference>